<evidence type="ECO:0000256" key="4">
    <source>
        <dbReference type="ARBA" id="ARBA00023136"/>
    </source>
</evidence>
<evidence type="ECO:0000256" key="5">
    <source>
        <dbReference type="SAM" id="MobiDB-lite"/>
    </source>
</evidence>
<name>A0ABW5USL4_9BURK</name>
<feature type="region of interest" description="Disordered" evidence="5">
    <location>
        <begin position="282"/>
        <end position="302"/>
    </location>
</feature>
<sequence length="302" mass="33405">MGLLLDSFWRAMAYCLHRRVIAWSLFPLVLMAVMVWVLGYFFWAPAVLKVQQLLDGVGWLHSLWLWLQSHGVGYASELVASVLVVLGSTPIVIVVSLLLVSLFMTPALTRWVAQRRFPALEKKHGGGTLASITWSGGSTLIALIALLVTLPLWFMPPLMLVLTPLIWGWLTYRVMAFDALAEHASKQERRRLFVRNRLALMLIGVICGYLGAAPGIVWASGLVFIAAFWILVPIAIWIYAFVFAFSSLWFAHYCLAALQQMRESRVGGQDELQVPFAPEATAGHAPQARGGGPRGSMPFTGA</sequence>
<reference evidence="8" key="1">
    <citation type="journal article" date="2019" name="Int. J. Syst. Evol. Microbiol.">
        <title>The Global Catalogue of Microorganisms (GCM) 10K type strain sequencing project: providing services to taxonomists for standard genome sequencing and annotation.</title>
        <authorList>
            <consortium name="The Broad Institute Genomics Platform"/>
            <consortium name="The Broad Institute Genome Sequencing Center for Infectious Disease"/>
            <person name="Wu L."/>
            <person name="Ma J."/>
        </authorList>
    </citation>
    <scope>NUCLEOTIDE SEQUENCE [LARGE SCALE GENOMIC DNA]</scope>
    <source>
        <strain evidence="8">TISTR 1906</strain>
    </source>
</reference>
<dbReference type="RefSeq" id="WP_066471463.1">
    <property type="nucleotide sequence ID" value="NZ_BCNT01000001.1"/>
</dbReference>
<protein>
    <submittedName>
        <fullName evidence="7">EI24 domain-containing protein</fullName>
    </submittedName>
</protein>
<gene>
    <name evidence="7" type="ORF">ACFSW6_17680</name>
</gene>
<evidence type="ECO:0000313" key="8">
    <source>
        <dbReference type="Proteomes" id="UP001597463"/>
    </source>
</evidence>
<feature type="transmembrane region" description="Helical" evidence="6">
    <location>
        <begin position="158"/>
        <end position="177"/>
    </location>
</feature>
<feature type="transmembrane region" description="Helical" evidence="6">
    <location>
        <begin position="20"/>
        <end position="43"/>
    </location>
</feature>
<dbReference type="EMBL" id="JBHUMV010000008">
    <property type="protein sequence ID" value="MFD2755904.1"/>
    <property type="molecule type" value="Genomic_DNA"/>
</dbReference>
<evidence type="ECO:0000256" key="6">
    <source>
        <dbReference type="SAM" id="Phobius"/>
    </source>
</evidence>
<feature type="transmembrane region" description="Helical" evidence="6">
    <location>
        <begin position="78"/>
        <end position="108"/>
    </location>
</feature>
<organism evidence="7 8">
    <name type="scientific">Comamonas terrae</name>
    <dbReference type="NCBI Taxonomy" id="673548"/>
    <lineage>
        <taxon>Bacteria</taxon>
        <taxon>Pseudomonadati</taxon>
        <taxon>Pseudomonadota</taxon>
        <taxon>Betaproteobacteria</taxon>
        <taxon>Burkholderiales</taxon>
        <taxon>Comamonadaceae</taxon>
        <taxon>Comamonas</taxon>
    </lineage>
</organism>
<dbReference type="Pfam" id="PF07264">
    <property type="entry name" value="EI24"/>
    <property type="match status" value="1"/>
</dbReference>
<comment type="caution">
    <text evidence="7">The sequence shown here is derived from an EMBL/GenBank/DDBJ whole genome shotgun (WGS) entry which is preliminary data.</text>
</comment>
<proteinExistence type="predicted"/>
<feature type="transmembrane region" description="Helical" evidence="6">
    <location>
        <begin position="129"/>
        <end position="152"/>
    </location>
</feature>
<keyword evidence="8" id="KW-1185">Reference proteome</keyword>
<comment type="subcellular location">
    <subcellularLocation>
        <location evidence="1">Membrane</location>
        <topology evidence="1">Multi-pass membrane protein</topology>
    </subcellularLocation>
</comment>
<evidence type="ECO:0000256" key="2">
    <source>
        <dbReference type="ARBA" id="ARBA00022692"/>
    </source>
</evidence>
<accession>A0ABW5USL4</accession>
<dbReference type="Proteomes" id="UP001597463">
    <property type="component" value="Unassembled WGS sequence"/>
</dbReference>
<evidence type="ECO:0000256" key="3">
    <source>
        <dbReference type="ARBA" id="ARBA00022989"/>
    </source>
</evidence>
<dbReference type="InterPro" id="IPR059112">
    <property type="entry name" value="CysZ/EI24"/>
</dbReference>
<feature type="transmembrane region" description="Helical" evidence="6">
    <location>
        <begin position="236"/>
        <end position="255"/>
    </location>
</feature>
<evidence type="ECO:0000313" key="7">
    <source>
        <dbReference type="EMBL" id="MFD2755904.1"/>
    </source>
</evidence>
<keyword evidence="3 6" id="KW-1133">Transmembrane helix</keyword>
<evidence type="ECO:0000256" key="1">
    <source>
        <dbReference type="ARBA" id="ARBA00004141"/>
    </source>
</evidence>
<keyword evidence="2 6" id="KW-0812">Transmembrane</keyword>
<keyword evidence="4 6" id="KW-0472">Membrane</keyword>
<feature type="transmembrane region" description="Helical" evidence="6">
    <location>
        <begin position="198"/>
        <end position="230"/>
    </location>
</feature>